<dbReference type="AlphaFoldDB" id="A0AAE1SU16"/>
<feature type="region of interest" description="Disordered" evidence="1">
    <location>
        <begin position="135"/>
        <end position="155"/>
    </location>
</feature>
<dbReference type="EMBL" id="JAVYJV010000003">
    <property type="protein sequence ID" value="KAK4376122.1"/>
    <property type="molecule type" value="Genomic_DNA"/>
</dbReference>
<reference evidence="2" key="1">
    <citation type="submission" date="2023-12" db="EMBL/GenBank/DDBJ databases">
        <title>Genome assembly of Anisodus tanguticus.</title>
        <authorList>
            <person name="Wang Y.-J."/>
        </authorList>
    </citation>
    <scope>NUCLEOTIDE SEQUENCE</scope>
    <source>
        <strain evidence="2">KB-2021</strain>
        <tissue evidence="2">Leaf</tissue>
    </source>
</reference>
<organism evidence="2 3">
    <name type="scientific">Anisodus tanguticus</name>
    <dbReference type="NCBI Taxonomy" id="243964"/>
    <lineage>
        <taxon>Eukaryota</taxon>
        <taxon>Viridiplantae</taxon>
        <taxon>Streptophyta</taxon>
        <taxon>Embryophyta</taxon>
        <taxon>Tracheophyta</taxon>
        <taxon>Spermatophyta</taxon>
        <taxon>Magnoliopsida</taxon>
        <taxon>eudicotyledons</taxon>
        <taxon>Gunneridae</taxon>
        <taxon>Pentapetalae</taxon>
        <taxon>asterids</taxon>
        <taxon>lamiids</taxon>
        <taxon>Solanales</taxon>
        <taxon>Solanaceae</taxon>
        <taxon>Solanoideae</taxon>
        <taxon>Hyoscyameae</taxon>
        <taxon>Anisodus</taxon>
    </lineage>
</organism>
<comment type="caution">
    <text evidence="2">The sequence shown here is derived from an EMBL/GenBank/DDBJ whole genome shotgun (WGS) entry which is preliminary data.</text>
</comment>
<accession>A0AAE1SU16</accession>
<protein>
    <submittedName>
        <fullName evidence="2">Uncharacterized protein</fullName>
    </submittedName>
</protein>
<name>A0AAE1SU16_9SOLA</name>
<gene>
    <name evidence="2" type="ORF">RND71_006799</name>
</gene>
<dbReference type="Proteomes" id="UP001291623">
    <property type="component" value="Unassembled WGS sequence"/>
</dbReference>
<evidence type="ECO:0000313" key="3">
    <source>
        <dbReference type="Proteomes" id="UP001291623"/>
    </source>
</evidence>
<proteinExistence type="predicted"/>
<evidence type="ECO:0000313" key="2">
    <source>
        <dbReference type="EMBL" id="KAK4376122.1"/>
    </source>
</evidence>
<evidence type="ECO:0000256" key="1">
    <source>
        <dbReference type="SAM" id="MobiDB-lite"/>
    </source>
</evidence>
<dbReference type="Gene3D" id="3.40.50.2000">
    <property type="entry name" value="Glycogen Phosphorylase B"/>
    <property type="match status" value="1"/>
</dbReference>
<dbReference type="SUPFAM" id="SSF53756">
    <property type="entry name" value="UDP-Glycosyltransferase/glycogen phosphorylase"/>
    <property type="match status" value="1"/>
</dbReference>
<keyword evidence="3" id="KW-1185">Reference proteome</keyword>
<sequence>MMNFCKIIVTKNPNIFITSIVTEEWDSFIKSDILPDNIKYAAIPNVIPSEIGRAKEFAGFLRATLTKLEGPVENLIDGIGPLMKPSVIVYDTYISWVVGMDNRRNIPVASYFTMSATVFSVFLHMDLLAQNNEQFHAEQPEKSSMEASEEEHFPQ</sequence>